<dbReference type="PANTHER" id="PTHR43794:SF11">
    <property type="entry name" value="AMIDOHYDROLASE-RELATED DOMAIN-CONTAINING PROTEIN"/>
    <property type="match status" value="1"/>
</dbReference>
<keyword evidence="4" id="KW-1185">Reference proteome</keyword>
<accession>M7S883</accession>
<evidence type="ECO:0000256" key="1">
    <source>
        <dbReference type="ARBA" id="ARBA00022801"/>
    </source>
</evidence>
<gene>
    <name evidence="3" type="ORF">UCREL1_10728</name>
</gene>
<dbReference type="Gene3D" id="2.30.40.10">
    <property type="entry name" value="Urease, subunit C, domain 1"/>
    <property type="match status" value="1"/>
</dbReference>
<dbReference type="KEGG" id="ela:UCREL1_10728"/>
<protein>
    <submittedName>
        <fullName evidence="3">Putative amidohydrolase family protein</fullName>
    </submittedName>
</protein>
<dbReference type="OMA" id="GVDCHSW"/>
<dbReference type="InterPro" id="IPR011059">
    <property type="entry name" value="Metal-dep_hydrolase_composite"/>
</dbReference>
<dbReference type="SUPFAM" id="SSF51338">
    <property type="entry name" value="Composite domain of metallo-dependent hydrolases"/>
    <property type="match status" value="1"/>
</dbReference>
<evidence type="ECO:0000313" key="3">
    <source>
        <dbReference type="EMBL" id="EMR62329.1"/>
    </source>
</evidence>
<dbReference type="Gene3D" id="3.20.20.140">
    <property type="entry name" value="Metal-dependent hydrolases"/>
    <property type="match status" value="1"/>
</dbReference>
<evidence type="ECO:0000313" key="4">
    <source>
        <dbReference type="Proteomes" id="UP000012174"/>
    </source>
</evidence>
<keyword evidence="1 3" id="KW-0378">Hydrolase</keyword>
<proteinExistence type="predicted"/>
<dbReference type="InterPro" id="IPR050287">
    <property type="entry name" value="MTA/SAH_deaminase"/>
</dbReference>
<dbReference type="HOGENOM" id="CLU_012358_11_3_1"/>
<name>M7S883_EUTLA</name>
<evidence type="ECO:0000259" key="2">
    <source>
        <dbReference type="Pfam" id="PF01979"/>
    </source>
</evidence>
<dbReference type="AlphaFoldDB" id="M7S883"/>
<dbReference type="Proteomes" id="UP000012174">
    <property type="component" value="Unassembled WGS sequence"/>
</dbReference>
<dbReference type="eggNOG" id="KOG3968">
    <property type="taxonomic scope" value="Eukaryota"/>
</dbReference>
<sequence>MVACRIISKEDYTPFGLGGTLLLHDDNEHVNPTVGDLLVEGQLISKIGTDLQPSDASTKIIDCKGKIVSPGFIDTHRHLYQTQFKGTHVNQTLLEYLPRAPVAAALWNLEDLFWGQLAGALESIDAGTTTVVDHSSCSTQPDHPQAAIQALLSAGLRAVYCYTPAFRLRSTDPWKIENDILSEESLVRYEALAQAGPYGNDTVHVGYAMDNIYLPTEILKPYYARLRDPARGKAHLITTHANSCVMFGNGPTAIKILAGHDLLGPDILLVHPNEPQEGDDALYRASGAHLSNTPNTELQMGTFPVALRDEFYGSASLGVDCHSWGVGGIPEQMRLLLQAARAERGAKLAAEKDGSGLWSRHTGFDAESAFNLGTVGGARAAGLKDQVGSLKEGLRADIVVFAGDSPAMLAAAQEDPVAAIVMHSSPRDVETVVVDGVVRKEGGRLVDVSVVAAPVEGKSVLKPGTKLSWGDVVAGLLESRRVVKERMRGIDFEKGEEYLLQSMHLNTGALLEAQTK</sequence>
<organism evidence="3 4">
    <name type="scientific">Eutypa lata (strain UCR-EL1)</name>
    <name type="common">Grapevine dieback disease fungus</name>
    <name type="synonym">Eutypa armeniacae</name>
    <dbReference type="NCBI Taxonomy" id="1287681"/>
    <lineage>
        <taxon>Eukaryota</taxon>
        <taxon>Fungi</taxon>
        <taxon>Dikarya</taxon>
        <taxon>Ascomycota</taxon>
        <taxon>Pezizomycotina</taxon>
        <taxon>Sordariomycetes</taxon>
        <taxon>Xylariomycetidae</taxon>
        <taxon>Xylariales</taxon>
        <taxon>Diatrypaceae</taxon>
        <taxon>Eutypa</taxon>
    </lineage>
</organism>
<dbReference type="OrthoDB" id="194468at2759"/>
<dbReference type="InterPro" id="IPR006680">
    <property type="entry name" value="Amidohydro-rel"/>
</dbReference>
<feature type="domain" description="Amidohydrolase-related" evidence="2">
    <location>
        <begin position="67"/>
        <end position="165"/>
    </location>
</feature>
<dbReference type="InterPro" id="IPR032466">
    <property type="entry name" value="Metal_Hydrolase"/>
</dbReference>
<dbReference type="Pfam" id="PF01979">
    <property type="entry name" value="Amidohydro_1"/>
    <property type="match status" value="2"/>
</dbReference>
<dbReference type="EMBL" id="KB707447">
    <property type="protein sequence ID" value="EMR62329.1"/>
    <property type="molecule type" value="Genomic_DNA"/>
</dbReference>
<feature type="domain" description="Amidohydrolase-related" evidence="2">
    <location>
        <begin position="347"/>
        <end position="438"/>
    </location>
</feature>
<dbReference type="GO" id="GO:0016810">
    <property type="term" value="F:hydrolase activity, acting on carbon-nitrogen (but not peptide) bonds"/>
    <property type="evidence" value="ECO:0007669"/>
    <property type="project" value="InterPro"/>
</dbReference>
<reference evidence="4" key="1">
    <citation type="journal article" date="2013" name="Genome Announc.">
        <title>Draft genome sequence of the grapevine dieback fungus Eutypa lata UCR-EL1.</title>
        <authorList>
            <person name="Blanco-Ulate B."/>
            <person name="Rolshausen P.E."/>
            <person name="Cantu D."/>
        </authorList>
    </citation>
    <scope>NUCLEOTIDE SEQUENCE [LARGE SCALE GENOMIC DNA]</scope>
    <source>
        <strain evidence="4">UCR-EL1</strain>
    </source>
</reference>
<dbReference type="SUPFAM" id="SSF51556">
    <property type="entry name" value="Metallo-dependent hydrolases"/>
    <property type="match status" value="1"/>
</dbReference>
<dbReference type="PANTHER" id="PTHR43794">
    <property type="entry name" value="AMINOHYDROLASE SSNA-RELATED"/>
    <property type="match status" value="1"/>
</dbReference>
<dbReference type="STRING" id="1287681.M7S883"/>